<dbReference type="RefSeq" id="XP_004488252.1">
    <property type="nucleotide sequence ID" value="XM_004488195.3"/>
</dbReference>
<dbReference type="AlphaFoldDB" id="A0A1S2XEU0"/>
<name>A0A1S2XEU0_CICAR</name>
<dbReference type="Proteomes" id="UP000087171">
    <property type="component" value="Chromosome Ca1"/>
</dbReference>
<evidence type="ECO:0000313" key="2">
    <source>
        <dbReference type="Proteomes" id="UP000087171"/>
    </source>
</evidence>
<dbReference type="InterPro" id="IPR040340">
    <property type="entry name" value="CEST/Y3IP1"/>
</dbReference>
<dbReference type="PANTHER" id="PTHR33672:SF24">
    <property type="entry name" value="OS01G0798600 PROTEIN"/>
    <property type="match status" value="1"/>
</dbReference>
<dbReference type="PANTHER" id="PTHR33672">
    <property type="entry name" value="YCF3-INTERACTING PROTEIN 1, CHLOROPLASTIC"/>
    <property type="match status" value="1"/>
</dbReference>
<feature type="region of interest" description="Disordered" evidence="1">
    <location>
        <begin position="70"/>
        <end position="92"/>
    </location>
</feature>
<dbReference type="STRING" id="3827.A0A1S2XEU0"/>
<dbReference type="PaxDb" id="3827-XP_004488252.1"/>
<reference evidence="2" key="1">
    <citation type="journal article" date="2013" name="Nat. Biotechnol.">
        <title>Draft genome sequence of chickpea (Cicer arietinum) provides a resource for trait improvement.</title>
        <authorList>
            <person name="Varshney R.K."/>
            <person name="Song C."/>
            <person name="Saxena R.K."/>
            <person name="Azam S."/>
            <person name="Yu S."/>
            <person name="Sharpe A.G."/>
            <person name="Cannon S."/>
            <person name="Baek J."/>
            <person name="Rosen B.D."/>
            <person name="Tar'an B."/>
            <person name="Millan T."/>
            <person name="Zhang X."/>
            <person name="Ramsay L.D."/>
            <person name="Iwata A."/>
            <person name="Wang Y."/>
            <person name="Nelson W."/>
            <person name="Farmer A.D."/>
            <person name="Gaur P.M."/>
            <person name="Soderlund C."/>
            <person name="Penmetsa R.V."/>
            <person name="Xu C."/>
            <person name="Bharti A.K."/>
            <person name="He W."/>
            <person name="Winter P."/>
            <person name="Zhao S."/>
            <person name="Hane J.K."/>
            <person name="Carrasquilla-Garcia N."/>
            <person name="Condie J.A."/>
            <person name="Upadhyaya H.D."/>
            <person name="Luo M.C."/>
            <person name="Thudi M."/>
            <person name="Gowda C.L."/>
            <person name="Singh N.P."/>
            <person name="Lichtenzveig J."/>
            <person name="Gali K.K."/>
            <person name="Rubio J."/>
            <person name="Nadarajan N."/>
            <person name="Dolezel J."/>
            <person name="Bansal K.C."/>
            <person name="Xu X."/>
            <person name="Edwards D."/>
            <person name="Zhang G."/>
            <person name="Kahl G."/>
            <person name="Gil J."/>
            <person name="Singh K.B."/>
            <person name="Datta S.K."/>
            <person name="Jackson S.A."/>
            <person name="Wang J."/>
            <person name="Cook D.R."/>
        </authorList>
    </citation>
    <scope>NUCLEOTIDE SEQUENCE [LARGE SCALE GENOMIC DNA]</scope>
    <source>
        <strain evidence="2">cv. CDC Frontier</strain>
    </source>
</reference>
<evidence type="ECO:0000256" key="1">
    <source>
        <dbReference type="SAM" id="MobiDB-lite"/>
    </source>
</evidence>
<keyword evidence="2" id="KW-1185">Reference proteome</keyword>
<sequence>MESFQKEKQIVVDPLSLKDSLIKLQEYQVATNLPTIITTSLSPTHFHPPTLQPPKSRFLNLSLPNSVNSSPRFASVKKSKGGSPETQSQEATNVTNKLQNYLQEAQFGKSKSCGDGRESSSLEEFDHWLNKVSAKEYEKWEWHFGTSPKNEDAKENSPKSVKSMKTSENDYGFKCNALCIYLPNFVGKVKLKQIKTKKEVSQKVAEISRTVSLENFECGSWASAAMSHENDGDSNNSYFDLPLELMKCGDIEVDSPMAASFVYEKNIKGVLKNGSARGSGRKFEASPRHVRFSLSSSPSYPTSPVSCISPRLRKAREDFNAFLAAQRV</sequence>
<proteinExistence type="predicted"/>
<dbReference type="GO" id="GO:0009535">
    <property type="term" value="C:chloroplast thylakoid membrane"/>
    <property type="evidence" value="ECO:0007669"/>
    <property type="project" value="InterPro"/>
</dbReference>
<dbReference type="eggNOG" id="ENOG502QWKR">
    <property type="taxonomic scope" value="Eukaryota"/>
</dbReference>
<organism evidence="2 3">
    <name type="scientific">Cicer arietinum</name>
    <name type="common">Chickpea</name>
    <name type="synonym">Garbanzo</name>
    <dbReference type="NCBI Taxonomy" id="3827"/>
    <lineage>
        <taxon>Eukaryota</taxon>
        <taxon>Viridiplantae</taxon>
        <taxon>Streptophyta</taxon>
        <taxon>Embryophyta</taxon>
        <taxon>Tracheophyta</taxon>
        <taxon>Spermatophyta</taxon>
        <taxon>Magnoliopsida</taxon>
        <taxon>eudicotyledons</taxon>
        <taxon>Gunneridae</taxon>
        <taxon>Pentapetalae</taxon>
        <taxon>rosids</taxon>
        <taxon>fabids</taxon>
        <taxon>Fabales</taxon>
        <taxon>Fabaceae</taxon>
        <taxon>Papilionoideae</taxon>
        <taxon>50 kb inversion clade</taxon>
        <taxon>NPAAA clade</taxon>
        <taxon>Hologalegina</taxon>
        <taxon>IRL clade</taxon>
        <taxon>Cicereae</taxon>
        <taxon>Cicer</taxon>
    </lineage>
</organism>
<reference evidence="3" key="2">
    <citation type="submission" date="2025-08" db="UniProtKB">
        <authorList>
            <consortium name="RefSeq"/>
        </authorList>
    </citation>
    <scope>IDENTIFICATION</scope>
    <source>
        <tissue evidence="3">Etiolated seedlings</tissue>
    </source>
</reference>
<gene>
    <name evidence="3" type="primary">LOC101496468</name>
</gene>
<dbReference type="GO" id="GO:0080183">
    <property type="term" value="P:response to photooxidative stress"/>
    <property type="evidence" value="ECO:0007669"/>
    <property type="project" value="InterPro"/>
</dbReference>
<dbReference type="GeneID" id="101496468"/>
<accession>A0A1S2XEU0</accession>
<evidence type="ECO:0000313" key="3">
    <source>
        <dbReference type="RefSeq" id="XP_004488252.1"/>
    </source>
</evidence>
<dbReference type="GO" id="GO:0048564">
    <property type="term" value="P:photosystem I assembly"/>
    <property type="evidence" value="ECO:0007669"/>
    <property type="project" value="InterPro"/>
</dbReference>
<dbReference type="OrthoDB" id="1880037at2759"/>
<dbReference type="KEGG" id="cam:101496468"/>
<protein>
    <submittedName>
        <fullName evidence="3">Uncharacterized protein LOC101496468</fullName>
    </submittedName>
</protein>